<feature type="domain" description="HTH LytTR-type" evidence="2">
    <location>
        <begin position="151"/>
        <end position="250"/>
    </location>
</feature>
<dbReference type="Gene3D" id="2.40.50.1020">
    <property type="entry name" value="LytTr DNA-binding domain"/>
    <property type="match status" value="1"/>
</dbReference>
<organism evidence="3 4">
    <name type="scientific">Hyphococcus aureus</name>
    <dbReference type="NCBI Taxonomy" id="2666033"/>
    <lineage>
        <taxon>Bacteria</taxon>
        <taxon>Pseudomonadati</taxon>
        <taxon>Pseudomonadota</taxon>
        <taxon>Alphaproteobacteria</taxon>
        <taxon>Parvularculales</taxon>
        <taxon>Parvularculaceae</taxon>
        <taxon>Hyphococcus</taxon>
    </lineage>
</organism>
<dbReference type="PROSITE" id="PS50930">
    <property type="entry name" value="HTH_LYTTR"/>
    <property type="match status" value="1"/>
</dbReference>
<dbReference type="GO" id="GO:0003677">
    <property type="term" value="F:DNA binding"/>
    <property type="evidence" value="ECO:0007669"/>
    <property type="project" value="UniProtKB-KW"/>
</dbReference>
<evidence type="ECO:0000313" key="3">
    <source>
        <dbReference type="EMBL" id="MFC6034655.1"/>
    </source>
</evidence>
<dbReference type="InterPro" id="IPR007492">
    <property type="entry name" value="LytTR_DNA-bd_dom"/>
</dbReference>
<protein>
    <submittedName>
        <fullName evidence="3">LytTR family DNA-binding domain-containing protein</fullName>
    </submittedName>
</protein>
<dbReference type="RefSeq" id="WP_379880008.1">
    <property type="nucleotide sequence ID" value="NZ_JBHPON010000001.1"/>
</dbReference>
<feature type="transmembrane region" description="Helical" evidence="1">
    <location>
        <begin position="73"/>
        <end position="92"/>
    </location>
</feature>
<proteinExistence type="predicted"/>
<evidence type="ECO:0000256" key="1">
    <source>
        <dbReference type="SAM" id="Phobius"/>
    </source>
</evidence>
<keyword evidence="1" id="KW-0812">Transmembrane</keyword>
<evidence type="ECO:0000259" key="2">
    <source>
        <dbReference type="PROSITE" id="PS50930"/>
    </source>
</evidence>
<dbReference type="SMART" id="SM00850">
    <property type="entry name" value="LytTR"/>
    <property type="match status" value="1"/>
</dbReference>
<keyword evidence="4" id="KW-1185">Reference proteome</keyword>
<evidence type="ECO:0000313" key="4">
    <source>
        <dbReference type="Proteomes" id="UP001596116"/>
    </source>
</evidence>
<keyword evidence="1" id="KW-0472">Membrane</keyword>
<accession>A0ABW1KRY2</accession>
<feature type="transmembrane region" description="Helical" evidence="1">
    <location>
        <begin position="7"/>
        <end position="27"/>
    </location>
</feature>
<keyword evidence="3" id="KW-0238">DNA-binding</keyword>
<feature type="transmembrane region" description="Helical" evidence="1">
    <location>
        <begin position="39"/>
        <end position="61"/>
    </location>
</feature>
<dbReference type="Proteomes" id="UP001596116">
    <property type="component" value="Unassembled WGS sequence"/>
</dbReference>
<dbReference type="Pfam" id="PF04397">
    <property type="entry name" value="LytTR"/>
    <property type="match status" value="1"/>
</dbReference>
<reference evidence="3 4" key="1">
    <citation type="submission" date="2024-09" db="EMBL/GenBank/DDBJ databases">
        <authorList>
            <person name="Zhang Z.-H."/>
        </authorList>
    </citation>
    <scope>NUCLEOTIDE SEQUENCE [LARGE SCALE GENOMIC DNA]</scope>
    <source>
        <strain evidence="3 4">HHTR114</strain>
    </source>
</reference>
<sequence length="252" mass="27298">MALIRKYFWLGLVSTLALGAVFAFLGVYDTDNLPFQKRYIFWTSTMVTGTAAGALAGPWVFNHVLRGRNTIAQLAVVAALISCPVLLVIVGFSTGFTSSWPTNDLPMQYARVFAISFILVSGTYVAAKALGVIGVAAVSSTSDPSPITKFLSRLPAKYRGAELYAVSSEDHYLRIHTDRGEELILMRLSDAMRELEGAEGLQTHRSWWVASKGVDEMSRENGKQTLMLKSGVAAPVSRSFAKAVREAGLGGL</sequence>
<keyword evidence="1" id="KW-1133">Transmembrane helix</keyword>
<dbReference type="EMBL" id="JBHPON010000001">
    <property type="protein sequence ID" value="MFC6034655.1"/>
    <property type="molecule type" value="Genomic_DNA"/>
</dbReference>
<name>A0ABW1KRY2_9PROT</name>
<feature type="transmembrane region" description="Helical" evidence="1">
    <location>
        <begin position="112"/>
        <end position="138"/>
    </location>
</feature>
<comment type="caution">
    <text evidence="3">The sequence shown here is derived from an EMBL/GenBank/DDBJ whole genome shotgun (WGS) entry which is preliminary data.</text>
</comment>
<gene>
    <name evidence="3" type="ORF">ACFMB1_03820</name>
</gene>